<keyword evidence="3" id="KW-1185">Reference proteome</keyword>
<dbReference type="PATRIC" id="fig|1423813.3.peg.487"/>
<dbReference type="RefSeq" id="WP_057780407.1">
    <property type="nucleotide sequence ID" value="NZ_AYYY01000063.1"/>
</dbReference>
<organism evidence="2 3">
    <name type="scientific">Paucilactobacillus vaccinostercus DSM 20634</name>
    <dbReference type="NCBI Taxonomy" id="1423813"/>
    <lineage>
        <taxon>Bacteria</taxon>
        <taxon>Bacillati</taxon>
        <taxon>Bacillota</taxon>
        <taxon>Bacilli</taxon>
        <taxon>Lactobacillales</taxon>
        <taxon>Lactobacillaceae</taxon>
        <taxon>Paucilactobacillus</taxon>
    </lineage>
</organism>
<dbReference type="AlphaFoldDB" id="A0A0R2A9N0"/>
<sequence>MKIEPEINEKDYYWDSKYTTEEFLQNQDKILGSAGAYRRVYQIEAPDPESKDENTHAVVISAERYNYLDKLARQYDQQMIDMIKPELDQKDMDYQKVLKFLNYVDDMWETMEYQTFQMSEANQISEKMMFSINVRYWMWLFKHSTASQSNELTARIIVAEAKDENLAEAIPMSEEDRVKFSQKRSAFEKDPSQGWSND</sequence>
<name>A0A0R2A9N0_9LACO</name>
<feature type="region of interest" description="Disordered" evidence="1">
    <location>
        <begin position="176"/>
        <end position="198"/>
    </location>
</feature>
<accession>A0A0R2A9N0</accession>
<comment type="caution">
    <text evidence="2">The sequence shown here is derived from an EMBL/GenBank/DDBJ whole genome shotgun (WGS) entry which is preliminary data.</text>
</comment>
<reference evidence="2 3" key="1">
    <citation type="journal article" date="2015" name="Genome Announc.">
        <title>Expanding the biotechnology potential of lactobacilli through comparative genomics of 213 strains and associated genera.</title>
        <authorList>
            <person name="Sun Z."/>
            <person name="Harris H.M."/>
            <person name="McCann A."/>
            <person name="Guo C."/>
            <person name="Argimon S."/>
            <person name="Zhang W."/>
            <person name="Yang X."/>
            <person name="Jeffery I.B."/>
            <person name="Cooney J.C."/>
            <person name="Kagawa T.F."/>
            <person name="Liu W."/>
            <person name="Song Y."/>
            <person name="Salvetti E."/>
            <person name="Wrobel A."/>
            <person name="Rasinkangas P."/>
            <person name="Parkhill J."/>
            <person name="Rea M.C."/>
            <person name="O'Sullivan O."/>
            <person name="Ritari J."/>
            <person name="Douillard F.P."/>
            <person name="Paul Ross R."/>
            <person name="Yang R."/>
            <person name="Briner A.E."/>
            <person name="Felis G.E."/>
            <person name="de Vos W.M."/>
            <person name="Barrangou R."/>
            <person name="Klaenhammer T.R."/>
            <person name="Caufield P.W."/>
            <person name="Cui Y."/>
            <person name="Zhang H."/>
            <person name="O'Toole P.W."/>
        </authorList>
    </citation>
    <scope>NUCLEOTIDE SEQUENCE [LARGE SCALE GENOMIC DNA]</scope>
    <source>
        <strain evidence="2 3">DSM 20634</strain>
    </source>
</reference>
<dbReference type="EMBL" id="AYYY01000063">
    <property type="protein sequence ID" value="KRM60390.1"/>
    <property type="molecule type" value="Genomic_DNA"/>
</dbReference>
<protein>
    <submittedName>
        <fullName evidence="2">Uncharacterized protein</fullName>
    </submittedName>
</protein>
<evidence type="ECO:0000313" key="3">
    <source>
        <dbReference type="Proteomes" id="UP000051733"/>
    </source>
</evidence>
<evidence type="ECO:0000256" key="1">
    <source>
        <dbReference type="SAM" id="MobiDB-lite"/>
    </source>
</evidence>
<evidence type="ECO:0000313" key="2">
    <source>
        <dbReference type="EMBL" id="KRM60390.1"/>
    </source>
</evidence>
<dbReference type="Proteomes" id="UP000051733">
    <property type="component" value="Unassembled WGS sequence"/>
</dbReference>
<gene>
    <name evidence="2" type="ORF">FC26_GL000478</name>
</gene>
<feature type="compositionally biased region" description="Basic and acidic residues" evidence="1">
    <location>
        <begin position="176"/>
        <end position="191"/>
    </location>
</feature>
<proteinExistence type="predicted"/>